<dbReference type="InterPro" id="IPR000914">
    <property type="entry name" value="SBP_5_dom"/>
</dbReference>
<keyword evidence="3" id="KW-0813">Transport</keyword>
<dbReference type="InterPro" id="IPR006311">
    <property type="entry name" value="TAT_signal"/>
</dbReference>
<evidence type="ECO:0000259" key="6">
    <source>
        <dbReference type="Pfam" id="PF00496"/>
    </source>
</evidence>
<dbReference type="InterPro" id="IPR030678">
    <property type="entry name" value="Peptide/Ni-bd"/>
</dbReference>
<evidence type="ECO:0000256" key="3">
    <source>
        <dbReference type="ARBA" id="ARBA00022448"/>
    </source>
</evidence>
<dbReference type="PIRSF" id="PIRSF002741">
    <property type="entry name" value="MppA"/>
    <property type="match status" value="1"/>
</dbReference>
<proteinExistence type="inferred from homology"/>
<dbReference type="PANTHER" id="PTHR30290:SF10">
    <property type="entry name" value="PERIPLASMIC OLIGOPEPTIDE-BINDING PROTEIN-RELATED"/>
    <property type="match status" value="1"/>
</dbReference>
<feature type="chain" id="PRO_5046470788" evidence="5">
    <location>
        <begin position="31"/>
        <end position="536"/>
    </location>
</feature>
<gene>
    <name evidence="7" type="ORF">QOZ94_002450</name>
</gene>
<evidence type="ECO:0000256" key="4">
    <source>
        <dbReference type="ARBA" id="ARBA00022729"/>
    </source>
</evidence>
<dbReference type="Gene3D" id="3.40.190.10">
    <property type="entry name" value="Periplasmic binding protein-like II"/>
    <property type="match status" value="1"/>
</dbReference>
<organism evidence="7 8">
    <name type="scientific">Xanthobacter agilis</name>
    <dbReference type="NCBI Taxonomy" id="47492"/>
    <lineage>
        <taxon>Bacteria</taxon>
        <taxon>Pseudomonadati</taxon>
        <taxon>Pseudomonadota</taxon>
        <taxon>Alphaproteobacteria</taxon>
        <taxon>Hyphomicrobiales</taxon>
        <taxon>Xanthobacteraceae</taxon>
        <taxon>Xanthobacter</taxon>
    </lineage>
</organism>
<keyword evidence="8" id="KW-1185">Reference proteome</keyword>
<evidence type="ECO:0000256" key="2">
    <source>
        <dbReference type="ARBA" id="ARBA00005695"/>
    </source>
</evidence>
<dbReference type="SUPFAM" id="SSF53850">
    <property type="entry name" value="Periplasmic binding protein-like II"/>
    <property type="match status" value="1"/>
</dbReference>
<sequence>MQRREFLKSTVAVALGAGVMPLVRILPAAAAPADTIVVATGATINSLDLHRQGTNRASYQVAVNAYDRLVKFGTKTLPDGSLSYDSSVIEPDLAESWTVSDDGKTLIFKLRPNAVFADGTPVTAQDVKWSLDRAVSLGGFPTTQMKAGLLEKPEQFEVVDDKTFKITLPRASKLTLPDLAVPVPFIINSKVAKAHATAEDPWAAEYLHRNTAGSGAFVVERWEPGQQVIYARNDKWTSGKLPQARRVIMREIPSAATRRALIERGDVDLVFNIPDKDAKELAASGKAKVVSTPIENCLYVLALNENFEPFKDKRVRQAIAYAVPYEAIFKTAAYGAGVPMWGADKLEGIAWPQPSTYKLDLEKAKALLAEAGYKDGFTVPFFINLDLSAWMEPTALLIQESLAKIGIKAPIEKIPGANWRTAASVEKRLPMHLDDFGGWLNYPDYYFFWAYMPGTIFNSSNYENPEVVKLVKETLDLPLTDPAYAPNIKRLIDIVYEDVPRIPLYQPALSSAMTPKIGGYEYWFHRQPDARPLTKS</sequence>
<name>A0ABU0LF05_XANAG</name>
<dbReference type="Gene3D" id="3.90.76.10">
    <property type="entry name" value="Dipeptide-binding Protein, Domain 1"/>
    <property type="match status" value="1"/>
</dbReference>
<comment type="caution">
    <text evidence="7">The sequence shown here is derived from an EMBL/GenBank/DDBJ whole genome shotgun (WGS) entry which is preliminary data.</text>
</comment>
<reference evidence="7 8" key="1">
    <citation type="submission" date="2023-07" db="EMBL/GenBank/DDBJ databases">
        <title>Genomic Encyclopedia of Type Strains, Phase IV (KMG-IV): sequencing the most valuable type-strain genomes for metagenomic binning, comparative biology and taxonomic classification.</title>
        <authorList>
            <person name="Goeker M."/>
        </authorList>
    </citation>
    <scope>NUCLEOTIDE SEQUENCE [LARGE SCALE GENOMIC DNA]</scope>
    <source>
        <strain evidence="7 8">DSM 3770</strain>
    </source>
</reference>
<dbReference type="Proteomes" id="UP001241747">
    <property type="component" value="Unassembled WGS sequence"/>
</dbReference>
<comment type="similarity">
    <text evidence="2">Belongs to the bacterial solute-binding protein 5 family.</text>
</comment>
<dbReference type="PANTHER" id="PTHR30290">
    <property type="entry name" value="PERIPLASMIC BINDING COMPONENT OF ABC TRANSPORTER"/>
    <property type="match status" value="1"/>
</dbReference>
<feature type="domain" description="Solute-binding protein family 5" evidence="6">
    <location>
        <begin position="89"/>
        <end position="451"/>
    </location>
</feature>
<dbReference type="Pfam" id="PF00496">
    <property type="entry name" value="SBP_bac_5"/>
    <property type="match status" value="1"/>
</dbReference>
<evidence type="ECO:0000313" key="8">
    <source>
        <dbReference type="Proteomes" id="UP001241747"/>
    </source>
</evidence>
<evidence type="ECO:0000256" key="1">
    <source>
        <dbReference type="ARBA" id="ARBA00004418"/>
    </source>
</evidence>
<dbReference type="InterPro" id="IPR039424">
    <property type="entry name" value="SBP_5"/>
</dbReference>
<dbReference type="RefSeq" id="WP_237346407.1">
    <property type="nucleotide sequence ID" value="NZ_JABWGX010000018.1"/>
</dbReference>
<accession>A0ABU0LF05</accession>
<dbReference type="EMBL" id="JAUSVY010000005">
    <property type="protein sequence ID" value="MDQ0505650.1"/>
    <property type="molecule type" value="Genomic_DNA"/>
</dbReference>
<feature type="signal peptide" evidence="5">
    <location>
        <begin position="1"/>
        <end position="30"/>
    </location>
</feature>
<protein>
    <submittedName>
        <fullName evidence="7">Peptide/nickel transport system substrate-binding protein</fullName>
    </submittedName>
</protein>
<evidence type="ECO:0000256" key="5">
    <source>
        <dbReference type="SAM" id="SignalP"/>
    </source>
</evidence>
<keyword evidence="4 5" id="KW-0732">Signal</keyword>
<dbReference type="PROSITE" id="PS51318">
    <property type="entry name" value="TAT"/>
    <property type="match status" value="1"/>
</dbReference>
<comment type="subcellular location">
    <subcellularLocation>
        <location evidence="1">Periplasm</location>
    </subcellularLocation>
</comment>
<dbReference type="CDD" id="cd08512">
    <property type="entry name" value="PBP2_NikA_DppA_OppA_like_7"/>
    <property type="match status" value="1"/>
</dbReference>
<evidence type="ECO:0000313" key="7">
    <source>
        <dbReference type="EMBL" id="MDQ0505650.1"/>
    </source>
</evidence>
<dbReference type="Gene3D" id="3.10.105.10">
    <property type="entry name" value="Dipeptide-binding Protein, Domain 3"/>
    <property type="match status" value="1"/>
</dbReference>